<organism evidence="1">
    <name type="scientific">marine sediment metagenome</name>
    <dbReference type="NCBI Taxonomy" id="412755"/>
    <lineage>
        <taxon>unclassified sequences</taxon>
        <taxon>metagenomes</taxon>
        <taxon>ecological metagenomes</taxon>
    </lineage>
</organism>
<gene>
    <name evidence="1" type="ORF">S01H4_27821</name>
</gene>
<dbReference type="AlphaFoldDB" id="X1C644"/>
<proteinExistence type="predicted"/>
<feature type="non-terminal residue" evidence="1">
    <location>
        <position position="1"/>
    </location>
</feature>
<reference evidence="1" key="1">
    <citation type="journal article" date="2014" name="Front. Microbiol.">
        <title>High frequency of phylogenetically diverse reductive dehalogenase-homologous genes in deep subseafloor sedimentary metagenomes.</title>
        <authorList>
            <person name="Kawai M."/>
            <person name="Futagami T."/>
            <person name="Toyoda A."/>
            <person name="Takaki Y."/>
            <person name="Nishi S."/>
            <person name="Hori S."/>
            <person name="Arai W."/>
            <person name="Tsubouchi T."/>
            <person name="Morono Y."/>
            <person name="Uchiyama I."/>
            <person name="Ito T."/>
            <person name="Fujiyama A."/>
            <person name="Inagaki F."/>
            <person name="Takami H."/>
        </authorList>
    </citation>
    <scope>NUCLEOTIDE SEQUENCE</scope>
    <source>
        <strain evidence="1">Expedition CK06-06</strain>
    </source>
</reference>
<name>X1C644_9ZZZZ</name>
<evidence type="ECO:0000313" key="1">
    <source>
        <dbReference type="EMBL" id="GAG79871.1"/>
    </source>
</evidence>
<comment type="caution">
    <text evidence="1">The sequence shown here is derived from an EMBL/GenBank/DDBJ whole genome shotgun (WGS) entry which is preliminary data.</text>
</comment>
<accession>X1C644</accession>
<protein>
    <submittedName>
        <fullName evidence="1">Uncharacterized protein</fullName>
    </submittedName>
</protein>
<dbReference type="EMBL" id="BART01013680">
    <property type="protein sequence ID" value="GAG79871.1"/>
    <property type="molecule type" value="Genomic_DNA"/>
</dbReference>
<sequence length="30" mass="3525">WTKSYDKHVKPNLEYPKGSLGKIFDDAMKK</sequence>